<dbReference type="Pfam" id="PF02653">
    <property type="entry name" value="BPD_transp_2"/>
    <property type="match status" value="1"/>
</dbReference>
<evidence type="ECO:0000313" key="11">
    <source>
        <dbReference type="EMBL" id="KQK29029.1"/>
    </source>
</evidence>
<evidence type="ECO:0000256" key="4">
    <source>
        <dbReference type="ARBA" id="ARBA00022519"/>
    </source>
</evidence>
<keyword evidence="6" id="KW-0029">Amino-acid transport</keyword>
<dbReference type="PANTHER" id="PTHR11795:SF371">
    <property type="entry name" value="HIGH-AFFINITY BRANCHED-CHAIN AMINO ACID TRANSPORT SYSTEM PERMEASE PROTEIN LIVH"/>
    <property type="match status" value="1"/>
</dbReference>
<keyword evidence="3" id="KW-1003">Cell membrane</keyword>
<feature type="transmembrane region" description="Helical" evidence="10">
    <location>
        <begin position="99"/>
        <end position="122"/>
    </location>
</feature>
<keyword evidence="8 10" id="KW-0472">Membrane</keyword>
<gene>
    <name evidence="11" type="ORF">ARD30_19565</name>
</gene>
<sequence length="295" mass="30742">MPDQGFPPMFYAQLFVNGLFQGLVIGLAALSITLVFGIARFPNAATGDSMTLGAYAALAAHKASGSFIVAGLGAAGATGLVLLLAYWSVFRKLANRSVVALLVASIGIAFVLRAALGVAFGHGQQVFQVPLARPYLFGGLRILPLDLQMALVALVTLIAVFGLLYLTAIGRQMRAVADNRDLARVSGIRPGRVMIALWLLAGAVAGIAGMMLGMKTIVTPEFGWEMLLPAFTAAILGGIGSPVGAVVAGLILGAMQEVSTPFVGFTYKIAIAFVIMLAVLLVRPRGLFGRVEGVR</sequence>
<evidence type="ECO:0000256" key="8">
    <source>
        <dbReference type="ARBA" id="ARBA00023136"/>
    </source>
</evidence>
<dbReference type="GO" id="GO:0015192">
    <property type="term" value="F:L-phenylalanine transmembrane transporter activity"/>
    <property type="evidence" value="ECO:0007669"/>
    <property type="project" value="TreeGrafter"/>
</dbReference>
<dbReference type="Proteomes" id="UP000051562">
    <property type="component" value="Unassembled WGS sequence"/>
</dbReference>
<comment type="subcellular location">
    <subcellularLocation>
        <location evidence="1">Cell membrane</location>
        <topology evidence="1">Multi-pass membrane protein</topology>
    </subcellularLocation>
</comment>
<keyword evidence="5 10" id="KW-0812">Transmembrane</keyword>
<organism evidence="11 12">
    <name type="scientific">Bosea thiooxidans</name>
    <dbReference type="NCBI Taxonomy" id="53254"/>
    <lineage>
        <taxon>Bacteria</taxon>
        <taxon>Pseudomonadati</taxon>
        <taxon>Pseudomonadota</taxon>
        <taxon>Alphaproteobacteria</taxon>
        <taxon>Hyphomicrobiales</taxon>
        <taxon>Boseaceae</taxon>
        <taxon>Bosea</taxon>
    </lineage>
</organism>
<comment type="caution">
    <text evidence="11">The sequence shown here is derived from an EMBL/GenBank/DDBJ whole genome shotgun (WGS) entry which is preliminary data.</text>
</comment>
<feature type="transmembrane region" description="Helical" evidence="10">
    <location>
        <begin position="265"/>
        <end position="282"/>
    </location>
</feature>
<dbReference type="GO" id="GO:0015188">
    <property type="term" value="F:L-isoleucine transmembrane transporter activity"/>
    <property type="evidence" value="ECO:0007669"/>
    <property type="project" value="TreeGrafter"/>
</dbReference>
<evidence type="ECO:0000256" key="9">
    <source>
        <dbReference type="ARBA" id="ARBA00037998"/>
    </source>
</evidence>
<comment type="similarity">
    <text evidence="9">Belongs to the binding-protein-dependent transport system permease family. LivHM subfamily.</text>
</comment>
<dbReference type="GO" id="GO:0042941">
    <property type="term" value="P:D-alanine transmembrane transport"/>
    <property type="evidence" value="ECO:0007669"/>
    <property type="project" value="TreeGrafter"/>
</dbReference>
<keyword evidence="7 10" id="KW-1133">Transmembrane helix</keyword>
<dbReference type="CDD" id="cd06582">
    <property type="entry name" value="TM_PBP1_LivH_like"/>
    <property type="match status" value="1"/>
</dbReference>
<evidence type="ECO:0000256" key="7">
    <source>
        <dbReference type="ARBA" id="ARBA00022989"/>
    </source>
</evidence>
<feature type="transmembrane region" description="Helical" evidence="10">
    <location>
        <begin position="67"/>
        <end position="87"/>
    </location>
</feature>
<dbReference type="STRING" id="53254.SAMN05660750_02219"/>
<feature type="transmembrane region" description="Helical" evidence="10">
    <location>
        <begin position="12"/>
        <end position="39"/>
    </location>
</feature>
<dbReference type="PANTHER" id="PTHR11795">
    <property type="entry name" value="BRANCHED-CHAIN AMINO ACID TRANSPORT SYSTEM PERMEASE PROTEIN LIVH"/>
    <property type="match status" value="1"/>
</dbReference>
<name>A0A0Q3I2S6_9HYPH</name>
<evidence type="ECO:0000256" key="10">
    <source>
        <dbReference type="SAM" id="Phobius"/>
    </source>
</evidence>
<dbReference type="GO" id="GO:1903806">
    <property type="term" value="P:L-isoleucine import across plasma membrane"/>
    <property type="evidence" value="ECO:0007669"/>
    <property type="project" value="TreeGrafter"/>
</dbReference>
<dbReference type="InterPro" id="IPR052157">
    <property type="entry name" value="BCAA_transport_permease"/>
</dbReference>
<evidence type="ECO:0000256" key="2">
    <source>
        <dbReference type="ARBA" id="ARBA00022448"/>
    </source>
</evidence>
<dbReference type="GO" id="GO:0015190">
    <property type="term" value="F:L-leucine transmembrane transporter activity"/>
    <property type="evidence" value="ECO:0007669"/>
    <property type="project" value="TreeGrafter"/>
</dbReference>
<feature type="transmembrane region" description="Helical" evidence="10">
    <location>
        <begin position="193"/>
        <end position="214"/>
    </location>
</feature>
<evidence type="ECO:0000256" key="3">
    <source>
        <dbReference type="ARBA" id="ARBA00022475"/>
    </source>
</evidence>
<dbReference type="GO" id="GO:0005886">
    <property type="term" value="C:plasma membrane"/>
    <property type="evidence" value="ECO:0007669"/>
    <property type="project" value="UniProtKB-SubCell"/>
</dbReference>
<dbReference type="EMBL" id="LMAR01000053">
    <property type="protein sequence ID" value="KQK29029.1"/>
    <property type="molecule type" value="Genomic_DNA"/>
</dbReference>
<dbReference type="GO" id="GO:0015808">
    <property type="term" value="P:L-alanine transport"/>
    <property type="evidence" value="ECO:0007669"/>
    <property type="project" value="TreeGrafter"/>
</dbReference>
<dbReference type="InterPro" id="IPR001851">
    <property type="entry name" value="ABC_transp_permease"/>
</dbReference>
<keyword evidence="2" id="KW-0813">Transport</keyword>
<dbReference type="AlphaFoldDB" id="A0A0Q3I2S6"/>
<evidence type="ECO:0000313" key="12">
    <source>
        <dbReference type="Proteomes" id="UP000051562"/>
    </source>
</evidence>
<dbReference type="GO" id="GO:0005304">
    <property type="term" value="F:L-valine transmembrane transporter activity"/>
    <property type="evidence" value="ECO:0007669"/>
    <property type="project" value="TreeGrafter"/>
</dbReference>
<evidence type="ECO:0000256" key="6">
    <source>
        <dbReference type="ARBA" id="ARBA00022970"/>
    </source>
</evidence>
<feature type="transmembrane region" description="Helical" evidence="10">
    <location>
        <begin position="226"/>
        <end position="253"/>
    </location>
</feature>
<evidence type="ECO:0000256" key="5">
    <source>
        <dbReference type="ARBA" id="ARBA00022692"/>
    </source>
</evidence>
<keyword evidence="12" id="KW-1185">Reference proteome</keyword>
<protein>
    <submittedName>
        <fullName evidence="11">ABC transporter permease</fullName>
    </submittedName>
</protein>
<feature type="transmembrane region" description="Helical" evidence="10">
    <location>
        <begin position="142"/>
        <end position="166"/>
    </location>
</feature>
<reference evidence="11 12" key="1">
    <citation type="submission" date="2015-10" db="EMBL/GenBank/DDBJ databases">
        <title>Draft genome of Bosea thiooxidans.</title>
        <authorList>
            <person name="Wang X."/>
        </authorList>
    </citation>
    <scope>NUCLEOTIDE SEQUENCE [LARGE SCALE GENOMIC DNA]</scope>
    <source>
        <strain evidence="11 12">CGMCC 9174</strain>
    </source>
</reference>
<keyword evidence="4" id="KW-0997">Cell inner membrane</keyword>
<proteinExistence type="inferred from homology"/>
<accession>A0A0Q3I2S6</accession>
<evidence type="ECO:0000256" key="1">
    <source>
        <dbReference type="ARBA" id="ARBA00004651"/>
    </source>
</evidence>